<keyword evidence="2" id="KW-0808">Transferase</keyword>
<dbReference type="Proteomes" id="UP000233332">
    <property type="component" value="Unassembled WGS sequence"/>
</dbReference>
<dbReference type="Gene3D" id="3.40.50.2000">
    <property type="entry name" value="Glycogen Phosphorylase B"/>
    <property type="match status" value="1"/>
</dbReference>
<gene>
    <name evidence="3" type="ORF">COO92_01430</name>
</gene>
<name>A0A2N3LB95_9PROT</name>
<organism evidence="3 4">
    <name type="scientific">Thalassospira lohafexi</name>
    <dbReference type="NCBI Taxonomy" id="744227"/>
    <lineage>
        <taxon>Bacteria</taxon>
        <taxon>Pseudomonadati</taxon>
        <taxon>Pseudomonadota</taxon>
        <taxon>Alphaproteobacteria</taxon>
        <taxon>Rhodospirillales</taxon>
        <taxon>Thalassospiraceae</taxon>
        <taxon>Thalassospira</taxon>
    </lineage>
</organism>
<dbReference type="CDD" id="cd03789">
    <property type="entry name" value="GT9_LPS_heptosyltransferase"/>
    <property type="match status" value="1"/>
</dbReference>
<protein>
    <recommendedName>
        <fullName evidence="5">Glycosyl transferase family 9</fullName>
    </recommendedName>
</protein>
<dbReference type="RefSeq" id="WP_101299249.1">
    <property type="nucleotide sequence ID" value="NZ_NXGX01000001.1"/>
</dbReference>
<sequence length="334" mass="37427">MGLGGNLIWTGVFDAIHDQMGQVAIACDTPMITDVLSGYWYRRGRSYQNDPIFLSNPDIGHVDVVPKGKICHLLDVAFEKLISPNSLRRRWESFVTSRTISHWKNAGAPLFVHIDMRNHSYAKAQTKKKTYWKSGGCAAHVIARTFGVSVKVPKCKFFPTDSENLKIKRLLAAHCVSEQFVAIEPETNRDWFGDLRAWKIDRWQALVYQIKLLYPNLDIVQLGVGDREVLTGVTDLTGRTSFREAASLIARSRLFIGTEGGLMHLAASMGTPSVILWGGITLPEFAGYPDQHHIICHYVDCAPCGNLGWCDYDRKCMNSIEVGEVVEAVRSELN</sequence>
<dbReference type="GO" id="GO:0008713">
    <property type="term" value="F:ADP-heptose-lipopolysaccharide heptosyltransferase activity"/>
    <property type="evidence" value="ECO:0007669"/>
    <property type="project" value="TreeGrafter"/>
</dbReference>
<dbReference type="PANTHER" id="PTHR30160">
    <property type="entry name" value="TETRAACYLDISACCHARIDE 4'-KINASE-RELATED"/>
    <property type="match status" value="1"/>
</dbReference>
<keyword evidence="1" id="KW-0328">Glycosyltransferase</keyword>
<evidence type="ECO:0000256" key="2">
    <source>
        <dbReference type="ARBA" id="ARBA00022679"/>
    </source>
</evidence>
<evidence type="ECO:0008006" key="5">
    <source>
        <dbReference type="Google" id="ProtNLM"/>
    </source>
</evidence>
<evidence type="ECO:0000313" key="3">
    <source>
        <dbReference type="EMBL" id="PKR60062.1"/>
    </source>
</evidence>
<accession>A0A2N3LB95</accession>
<dbReference type="GO" id="GO:0009244">
    <property type="term" value="P:lipopolysaccharide core region biosynthetic process"/>
    <property type="evidence" value="ECO:0007669"/>
    <property type="project" value="TreeGrafter"/>
</dbReference>
<dbReference type="InterPro" id="IPR051199">
    <property type="entry name" value="LPS_LOS_Heptosyltrfase"/>
</dbReference>
<comment type="caution">
    <text evidence="3">The sequence shown here is derived from an EMBL/GenBank/DDBJ whole genome shotgun (WGS) entry which is preliminary data.</text>
</comment>
<keyword evidence="4" id="KW-1185">Reference proteome</keyword>
<reference evidence="3 4" key="1">
    <citation type="submission" date="2017-09" db="EMBL/GenBank/DDBJ databases">
        <title>Biodiversity and function of Thalassospira species in the particle-attached aromatic-hydrocarbon-degrading consortia from the surface seawater of the China South Sea.</title>
        <authorList>
            <person name="Dong C."/>
            <person name="Lai Q."/>
            <person name="Shao Z."/>
        </authorList>
    </citation>
    <scope>NUCLEOTIDE SEQUENCE [LARGE SCALE GENOMIC DNA]</scope>
    <source>
        <strain evidence="3 4">139Z-12</strain>
    </source>
</reference>
<dbReference type="EMBL" id="NXGX01000001">
    <property type="protein sequence ID" value="PKR60062.1"/>
    <property type="molecule type" value="Genomic_DNA"/>
</dbReference>
<dbReference type="GO" id="GO:0005829">
    <property type="term" value="C:cytosol"/>
    <property type="evidence" value="ECO:0007669"/>
    <property type="project" value="TreeGrafter"/>
</dbReference>
<dbReference type="SUPFAM" id="SSF53756">
    <property type="entry name" value="UDP-Glycosyltransferase/glycogen phosphorylase"/>
    <property type="match status" value="1"/>
</dbReference>
<dbReference type="Pfam" id="PF01075">
    <property type="entry name" value="Glyco_transf_9"/>
    <property type="match status" value="1"/>
</dbReference>
<dbReference type="AlphaFoldDB" id="A0A2N3LB95"/>
<proteinExistence type="predicted"/>
<dbReference type="PANTHER" id="PTHR30160:SF1">
    <property type="entry name" value="LIPOPOLYSACCHARIDE 1,2-N-ACETYLGLUCOSAMINETRANSFERASE-RELATED"/>
    <property type="match status" value="1"/>
</dbReference>
<evidence type="ECO:0000313" key="4">
    <source>
        <dbReference type="Proteomes" id="UP000233332"/>
    </source>
</evidence>
<dbReference type="InterPro" id="IPR002201">
    <property type="entry name" value="Glyco_trans_9"/>
</dbReference>
<evidence type="ECO:0000256" key="1">
    <source>
        <dbReference type="ARBA" id="ARBA00022676"/>
    </source>
</evidence>